<gene>
    <name evidence="7" type="primary">cheR</name>
    <name evidence="7" type="ORF">YBN1229_v1_3644</name>
</gene>
<dbReference type="GO" id="GO:0008983">
    <property type="term" value="F:protein-glutamate O-methyltransferase activity"/>
    <property type="evidence" value="ECO:0007669"/>
    <property type="project" value="UniProtKB-EC"/>
</dbReference>
<dbReference type="Gene3D" id="3.40.50.150">
    <property type="entry name" value="Vaccinia Virus protein VP39"/>
    <property type="match status" value="1"/>
</dbReference>
<evidence type="ECO:0000313" key="7">
    <source>
        <dbReference type="EMBL" id="CPR22211.1"/>
    </source>
</evidence>
<evidence type="ECO:0000256" key="5">
    <source>
        <dbReference type="ARBA" id="ARBA00022691"/>
    </source>
</evidence>
<dbReference type="SUPFAM" id="SSF53335">
    <property type="entry name" value="S-adenosyl-L-methionine-dependent methyltransferases"/>
    <property type="match status" value="1"/>
</dbReference>
<comment type="catalytic activity">
    <reaction evidence="1">
        <text>L-glutamyl-[protein] + S-adenosyl-L-methionine = [protein]-L-glutamate 5-O-methyl ester + S-adenosyl-L-homocysteine</text>
        <dbReference type="Rhea" id="RHEA:24452"/>
        <dbReference type="Rhea" id="RHEA-COMP:10208"/>
        <dbReference type="Rhea" id="RHEA-COMP:10311"/>
        <dbReference type="ChEBI" id="CHEBI:29973"/>
        <dbReference type="ChEBI" id="CHEBI:57856"/>
        <dbReference type="ChEBI" id="CHEBI:59789"/>
        <dbReference type="ChEBI" id="CHEBI:82795"/>
        <dbReference type="EC" id="2.1.1.80"/>
    </reaction>
</comment>
<dbReference type="EMBL" id="LN829119">
    <property type="protein sequence ID" value="CPR22211.1"/>
    <property type="molecule type" value="Genomic_DNA"/>
</dbReference>
<dbReference type="PRINTS" id="PR00996">
    <property type="entry name" value="CHERMTFRASE"/>
</dbReference>
<evidence type="ECO:0000259" key="6">
    <source>
        <dbReference type="PROSITE" id="PS50123"/>
    </source>
</evidence>
<evidence type="ECO:0000256" key="3">
    <source>
        <dbReference type="ARBA" id="ARBA00022603"/>
    </source>
</evidence>
<dbReference type="InterPro" id="IPR000780">
    <property type="entry name" value="CheR_MeTrfase"/>
</dbReference>
<evidence type="ECO:0000256" key="1">
    <source>
        <dbReference type="ARBA" id="ARBA00001541"/>
    </source>
</evidence>
<dbReference type="InterPro" id="IPR022641">
    <property type="entry name" value="CheR_N"/>
</dbReference>
<dbReference type="Pfam" id="PF03705">
    <property type="entry name" value="CheR_N"/>
    <property type="match status" value="1"/>
</dbReference>
<keyword evidence="4 7" id="KW-0808">Transferase</keyword>
<keyword evidence="8" id="KW-1185">Reference proteome</keyword>
<evidence type="ECO:0000313" key="8">
    <source>
        <dbReference type="Proteomes" id="UP000033187"/>
    </source>
</evidence>
<dbReference type="PROSITE" id="PS50123">
    <property type="entry name" value="CHER"/>
    <property type="match status" value="1"/>
</dbReference>
<feature type="domain" description="CheR-type methyltransferase" evidence="6">
    <location>
        <begin position="1"/>
        <end position="263"/>
    </location>
</feature>
<evidence type="ECO:0000256" key="4">
    <source>
        <dbReference type="ARBA" id="ARBA00022679"/>
    </source>
</evidence>
<protein>
    <recommendedName>
        <fullName evidence="2">protein-glutamate O-methyltransferase</fullName>
        <ecNumber evidence="2">2.1.1.80</ecNumber>
    </recommendedName>
</protein>
<name>A0A0D6JJT7_9HYPH</name>
<proteinExistence type="predicted"/>
<sequence length="304" mass="33816">MTPNTAKVSGDPYEVLCAFLKKESGLIIDAQKRYLVESKMQPIIRREGLNGFHGLVDILINNKSAPLAKEVVETMTINETYFFRDKVPFDKFSQVVLPKLIETRPAYKTIRIWSAACSSGQEPYSLAMILDQMKAQLGGRRVEIIATDLSEAILAKAREGLYSQFEVQRGLPTPFLLRYFDQKGDKWQIKESLRSQVQFRRLNLLGDYNAIGNVDVIFCRNVLIYFDNAGKREVLAKMRRNLANDGFLMLGASESVLGTSTEFVADPMHRMVLSPADANLGAARRPAVAAPATPAALRAAILAG</sequence>
<dbReference type="KEGG" id="fil:BN1229_v1_3650"/>
<dbReference type="EC" id="2.1.1.80" evidence="2"/>
<dbReference type="SUPFAM" id="SSF47757">
    <property type="entry name" value="Chemotaxis receptor methyltransferase CheR, N-terminal domain"/>
    <property type="match status" value="1"/>
</dbReference>
<dbReference type="AlphaFoldDB" id="A0A0D6JJT7"/>
<dbReference type="PANTHER" id="PTHR24422">
    <property type="entry name" value="CHEMOTAXIS PROTEIN METHYLTRANSFERASE"/>
    <property type="match status" value="1"/>
</dbReference>
<dbReference type="InterPro" id="IPR029063">
    <property type="entry name" value="SAM-dependent_MTases_sf"/>
</dbReference>
<dbReference type="KEGG" id="fiy:BN1229_v1_3644"/>
<dbReference type="Proteomes" id="UP000033187">
    <property type="component" value="Chromosome 1"/>
</dbReference>
<dbReference type="Pfam" id="PF01739">
    <property type="entry name" value="CheR"/>
    <property type="match status" value="1"/>
</dbReference>
<dbReference type="Gene3D" id="1.10.155.10">
    <property type="entry name" value="Chemotaxis receptor methyltransferase CheR, N-terminal domain"/>
    <property type="match status" value="1"/>
</dbReference>
<keyword evidence="5" id="KW-0949">S-adenosyl-L-methionine</keyword>
<dbReference type="OrthoDB" id="9816309at2"/>
<dbReference type="InterPro" id="IPR036804">
    <property type="entry name" value="CheR_N_sf"/>
</dbReference>
<reference evidence="8" key="1">
    <citation type="submission" date="2015-02" db="EMBL/GenBank/DDBJ databases">
        <authorList>
            <person name="Chooi Y.-H."/>
        </authorList>
    </citation>
    <scope>NUCLEOTIDE SEQUENCE [LARGE SCALE GENOMIC DNA]</scope>
    <source>
        <strain evidence="8">strain Y</strain>
    </source>
</reference>
<dbReference type="GO" id="GO:0032259">
    <property type="term" value="P:methylation"/>
    <property type="evidence" value="ECO:0007669"/>
    <property type="project" value="UniProtKB-KW"/>
</dbReference>
<accession>A0A0D6JJT7</accession>
<dbReference type="SMART" id="SM00138">
    <property type="entry name" value="MeTrc"/>
    <property type="match status" value="1"/>
</dbReference>
<dbReference type="PANTHER" id="PTHR24422:SF21">
    <property type="entry name" value="CHEMOTAXIS PROTEIN METHYLTRANSFERASE 1"/>
    <property type="match status" value="1"/>
</dbReference>
<dbReference type="InterPro" id="IPR022642">
    <property type="entry name" value="CheR_C"/>
</dbReference>
<organism evidence="7 8">
    <name type="scientific">Candidatus Filomicrobium marinum</name>
    <dbReference type="NCBI Taxonomy" id="1608628"/>
    <lineage>
        <taxon>Bacteria</taxon>
        <taxon>Pseudomonadati</taxon>
        <taxon>Pseudomonadota</taxon>
        <taxon>Alphaproteobacteria</taxon>
        <taxon>Hyphomicrobiales</taxon>
        <taxon>Hyphomicrobiaceae</taxon>
        <taxon>Filomicrobium</taxon>
    </lineage>
</organism>
<dbReference type="InterPro" id="IPR050903">
    <property type="entry name" value="Bact_Chemotaxis_MeTrfase"/>
</dbReference>
<keyword evidence="3 7" id="KW-0489">Methyltransferase</keyword>
<evidence type="ECO:0000256" key="2">
    <source>
        <dbReference type="ARBA" id="ARBA00012534"/>
    </source>
</evidence>
<dbReference type="RefSeq" id="WP_046479335.1">
    <property type="nucleotide sequence ID" value="NZ_LN829118.1"/>
</dbReference>